<feature type="compositionally biased region" description="Polar residues" evidence="1">
    <location>
        <begin position="98"/>
        <end position="116"/>
    </location>
</feature>
<evidence type="ECO:0000256" key="1">
    <source>
        <dbReference type="SAM" id="MobiDB-lite"/>
    </source>
</evidence>
<evidence type="ECO:0000313" key="2">
    <source>
        <dbReference type="EMBL" id="CAK7322557.1"/>
    </source>
</evidence>
<organism evidence="2 3">
    <name type="scientific">Dovyalis caffra</name>
    <dbReference type="NCBI Taxonomy" id="77055"/>
    <lineage>
        <taxon>Eukaryota</taxon>
        <taxon>Viridiplantae</taxon>
        <taxon>Streptophyta</taxon>
        <taxon>Embryophyta</taxon>
        <taxon>Tracheophyta</taxon>
        <taxon>Spermatophyta</taxon>
        <taxon>Magnoliopsida</taxon>
        <taxon>eudicotyledons</taxon>
        <taxon>Gunneridae</taxon>
        <taxon>Pentapetalae</taxon>
        <taxon>rosids</taxon>
        <taxon>fabids</taxon>
        <taxon>Malpighiales</taxon>
        <taxon>Salicaceae</taxon>
        <taxon>Flacourtieae</taxon>
        <taxon>Dovyalis</taxon>
    </lineage>
</organism>
<dbReference type="EMBL" id="CAWUPB010000026">
    <property type="protein sequence ID" value="CAK7322557.1"/>
    <property type="molecule type" value="Genomic_DNA"/>
</dbReference>
<evidence type="ECO:0000313" key="3">
    <source>
        <dbReference type="Proteomes" id="UP001314170"/>
    </source>
</evidence>
<protein>
    <submittedName>
        <fullName evidence="2">Uncharacterized protein</fullName>
    </submittedName>
</protein>
<keyword evidence="3" id="KW-1185">Reference proteome</keyword>
<dbReference type="AlphaFoldDB" id="A0AAV1QLJ9"/>
<proteinExistence type="predicted"/>
<comment type="caution">
    <text evidence="2">The sequence shown here is derived from an EMBL/GenBank/DDBJ whole genome shotgun (WGS) entry which is preliminary data.</text>
</comment>
<dbReference type="Proteomes" id="UP001314170">
    <property type="component" value="Unassembled WGS sequence"/>
</dbReference>
<name>A0AAV1QLJ9_9ROSI</name>
<sequence>MVHVKEIKSDFPDFNLVSSMLEKSAARKLEERVDDVDATVESDVAADMVDQLDDISLILEIKGNVQSHQCLTVAEFKTQHKIADSIWFPELKETFQGQKQLAGTDSETQQQRSSLAGSFGPSRVMDSQFHVVGGLSGNGPNSSKGLSSDSDFNMSPTRDLSHVTLRRMKSGIVASSQDTTGFVLNKPKREVKVLNIRGSLEERDGEFSIDSMDSDIGRVNCRLMNSACATSNAPGKVRSDEVAHTLSVGAIIEVHEEVHRNEAAATSKKQID</sequence>
<feature type="region of interest" description="Disordered" evidence="1">
    <location>
        <begin position="98"/>
        <end position="155"/>
    </location>
</feature>
<gene>
    <name evidence="2" type="ORF">DCAF_LOCUS167</name>
</gene>
<accession>A0AAV1QLJ9</accession>
<feature type="compositionally biased region" description="Polar residues" evidence="1">
    <location>
        <begin position="138"/>
        <end position="155"/>
    </location>
</feature>
<reference evidence="2 3" key="1">
    <citation type="submission" date="2024-01" db="EMBL/GenBank/DDBJ databases">
        <authorList>
            <person name="Waweru B."/>
        </authorList>
    </citation>
    <scope>NUCLEOTIDE SEQUENCE [LARGE SCALE GENOMIC DNA]</scope>
</reference>